<dbReference type="PANTHER" id="PTHR10174:SF208">
    <property type="entry name" value="CRAL-TRIO DOMAIN-CONTAINING PROTEIN DDB_G0278031"/>
    <property type="match status" value="1"/>
</dbReference>
<dbReference type="SUPFAM" id="SSF52087">
    <property type="entry name" value="CRAL/TRIO domain"/>
    <property type="match status" value="1"/>
</dbReference>
<evidence type="ECO:0000313" key="3">
    <source>
        <dbReference type="Proteomes" id="UP001107558"/>
    </source>
</evidence>
<comment type="caution">
    <text evidence="2">The sequence shown here is derived from an EMBL/GenBank/DDBJ whole genome shotgun (WGS) entry which is preliminary data.</text>
</comment>
<dbReference type="SMART" id="SM00516">
    <property type="entry name" value="SEC14"/>
    <property type="match status" value="1"/>
</dbReference>
<dbReference type="InterPro" id="IPR001251">
    <property type="entry name" value="CRAL-TRIO_dom"/>
</dbReference>
<dbReference type="PANTHER" id="PTHR10174">
    <property type="entry name" value="ALPHA-TOCOPHEROL TRANSFER PROTEIN-RELATED"/>
    <property type="match status" value="1"/>
</dbReference>
<dbReference type="OrthoDB" id="7837562at2759"/>
<dbReference type="Pfam" id="PF00650">
    <property type="entry name" value="CRAL_TRIO"/>
    <property type="match status" value="1"/>
</dbReference>
<dbReference type="PRINTS" id="PR00180">
    <property type="entry name" value="CRETINALDHBP"/>
</dbReference>
<keyword evidence="3" id="KW-1185">Reference proteome</keyword>
<dbReference type="Gene3D" id="3.40.525.10">
    <property type="entry name" value="CRAL-TRIO lipid binding domain"/>
    <property type="match status" value="1"/>
</dbReference>
<sequence>MQFSPETIRKAKEELREDEDKKNHSLEHFKTWLKIHPFIKNCCTEDFFLLSFLRVKKFWNDKAFKVIENYLIFRQKYKEWFDLSDKQIEKYRELVKCGYSFFSHERNNDGSAVLIFNVATVDLDKFSIDDLFQCIFTNLTLALLDQKTQVCGISFVGNLSNASVKQVTIYPVSYVVTFAKHLINSGPMRLKAINLIGAPVYANSIINVLKLALSEKLRNRMHILKEMNELVDATNKECLPKELNGEITQNEMIEKHLIMFDEKLPLLIKLGEYELSMNKIDQRLKSETIGSFRKLNID</sequence>
<reference evidence="2" key="1">
    <citation type="submission" date="2021-03" db="EMBL/GenBank/DDBJ databases">
        <title>Chromosome level genome of the anhydrobiotic midge Polypedilum vanderplanki.</title>
        <authorList>
            <person name="Yoshida Y."/>
            <person name="Kikawada T."/>
            <person name="Gusev O."/>
        </authorList>
    </citation>
    <scope>NUCLEOTIDE SEQUENCE</scope>
    <source>
        <strain evidence="2">NIAS01</strain>
        <tissue evidence="2">Whole body or cell culture</tissue>
    </source>
</reference>
<dbReference type="InterPro" id="IPR036273">
    <property type="entry name" value="CRAL/TRIO_N_dom_sf"/>
</dbReference>
<evidence type="ECO:0000313" key="2">
    <source>
        <dbReference type="EMBL" id="KAG5684534.1"/>
    </source>
</evidence>
<dbReference type="SUPFAM" id="SSF46938">
    <property type="entry name" value="CRAL/TRIO N-terminal domain"/>
    <property type="match status" value="1"/>
</dbReference>
<protein>
    <recommendedName>
        <fullName evidence="1">CRAL-TRIO domain-containing protein</fullName>
    </recommendedName>
</protein>
<dbReference type="PROSITE" id="PS50191">
    <property type="entry name" value="CRAL_TRIO"/>
    <property type="match status" value="1"/>
</dbReference>
<accession>A0A9J6CSA9</accession>
<name>A0A9J6CSA9_POLVA</name>
<dbReference type="GO" id="GO:1902936">
    <property type="term" value="F:phosphatidylinositol bisphosphate binding"/>
    <property type="evidence" value="ECO:0007669"/>
    <property type="project" value="TreeGrafter"/>
</dbReference>
<dbReference type="GO" id="GO:0016020">
    <property type="term" value="C:membrane"/>
    <property type="evidence" value="ECO:0007669"/>
    <property type="project" value="TreeGrafter"/>
</dbReference>
<dbReference type="InterPro" id="IPR036865">
    <property type="entry name" value="CRAL-TRIO_dom_sf"/>
</dbReference>
<dbReference type="Gene3D" id="1.10.8.20">
    <property type="entry name" value="N-terminal domain of phosphatidylinositol transfer protein sec14p"/>
    <property type="match status" value="1"/>
</dbReference>
<evidence type="ECO:0000259" key="1">
    <source>
        <dbReference type="PROSITE" id="PS50191"/>
    </source>
</evidence>
<dbReference type="CDD" id="cd00170">
    <property type="entry name" value="SEC14"/>
    <property type="match status" value="1"/>
</dbReference>
<dbReference type="AlphaFoldDB" id="A0A9J6CSA9"/>
<dbReference type="Proteomes" id="UP001107558">
    <property type="component" value="Chromosome 1"/>
</dbReference>
<dbReference type="EMBL" id="JADBJN010000001">
    <property type="protein sequence ID" value="KAG5684534.1"/>
    <property type="molecule type" value="Genomic_DNA"/>
</dbReference>
<feature type="domain" description="CRAL-TRIO" evidence="1">
    <location>
        <begin position="84"/>
        <end position="251"/>
    </location>
</feature>
<organism evidence="2 3">
    <name type="scientific">Polypedilum vanderplanki</name>
    <name type="common">Sleeping chironomid midge</name>
    <dbReference type="NCBI Taxonomy" id="319348"/>
    <lineage>
        <taxon>Eukaryota</taxon>
        <taxon>Metazoa</taxon>
        <taxon>Ecdysozoa</taxon>
        <taxon>Arthropoda</taxon>
        <taxon>Hexapoda</taxon>
        <taxon>Insecta</taxon>
        <taxon>Pterygota</taxon>
        <taxon>Neoptera</taxon>
        <taxon>Endopterygota</taxon>
        <taxon>Diptera</taxon>
        <taxon>Nematocera</taxon>
        <taxon>Chironomoidea</taxon>
        <taxon>Chironomidae</taxon>
        <taxon>Chironominae</taxon>
        <taxon>Polypedilum</taxon>
        <taxon>Polypedilum</taxon>
    </lineage>
</organism>
<proteinExistence type="predicted"/>
<gene>
    <name evidence="2" type="ORF">PVAND_013762</name>
</gene>